<feature type="region of interest" description="Disordered" evidence="3">
    <location>
        <begin position="193"/>
        <end position="226"/>
    </location>
</feature>
<dbReference type="GO" id="GO:0006351">
    <property type="term" value="P:DNA-templated transcription"/>
    <property type="evidence" value="ECO:0007669"/>
    <property type="project" value="InterPro"/>
</dbReference>
<gene>
    <name evidence="5" type="ORF">EWM64_g4544</name>
</gene>
<dbReference type="CDD" id="cd12148">
    <property type="entry name" value="fungal_TF_MHR"/>
    <property type="match status" value="1"/>
</dbReference>
<dbReference type="PANTHER" id="PTHR31001:SF56">
    <property type="entry name" value="ZN(2)-C6 FUNGAL-TYPE DOMAIN-CONTAINING PROTEIN"/>
    <property type="match status" value="1"/>
</dbReference>
<dbReference type="InterPro" id="IPR050613">
    <property type="entry name" value="Sec_Metabolite_Reg"/>
</dbReference>
<evidence type="ECO:0000256" key="2">
    <source>
        <dbReference type="ARBA" id="ARBA00023242"/>
    </source>
</evidence>
<dbReference type="EMBL" id="SFCI01000496">
    <property type="protein sequence ID" value="TFY79464.1"/>
    <property type="molecule type" value="Genomic_DNA"/>
</dbReference>
<dbReference type="SMART" id="SM00906">
    <property type="entry name" value="Fungal_trans"/>
    <property type="match status" value="1"/>
</dbReference>
<feature type="non-terminal residue" evidence="5">
    <location>
        <position position="637"/>
    </location>
</feature>
<dbReference type="STRING" id="135208.A0A4Y9ZZ46"/>
<feature type="domain" description="Xylanolytic transcriptional activator regulatory" evidence="4">
    <location>
        <begin position="397"/>
        <end position="472"/>
    </location>
</feature>
<organism evidence="5 6">
    <name type="scientific">Hericium alpestre</name>
    <dbReference type="NCBI Taxonomy" id="135208"/>
    <lineage>
        <taxon>Eukaryota</taxon>
        <taxon>Fungi</taxon>
        <taxon>Dikarya</taxon>
        <taxon>Basidiomycota</taxon>
        <taxon>Agaricomycotina</taxon>
        <taxon>Agaricomycetes</taxon>
        <taxon>Russulales</taxon>
        <taxon>Hericiaceae</taxon>
        <taxon>Hericium</taxon>
    </lineage>
</organism>
<evidence type="ECO:0000256" key="3">
    <source>
        <dbReference type="SAM" id="MobiDB-lite"/>
    </source>
</evidence>
<dbReference type="GO" id="GO:0005634">
    <property type="term" value="C:nucleus"/>
    <property type="evidence" value="ECO:0007669"/>
    <property type="project" value="UniProtKB-SubCell"/>
</dbReference>
<feature type="region of interest" description="Disordered" evidence="3">
    <location>
        <begin position="41"/>
        <end position="108"/>
    </location>
</feature>
<reference evidence="5 6" key="1">
    <citation type="submission" date="2019-02" db="EMBL/GenBank/DDBJ databases">
        <title>Genome sequencing of the rare red list fungi Hericium alpestre (H. flagellum).</title>
        <authorList>
            <person name="Buettner E."/>
            <person name="Kellner H."/>
        </authorList>
    </citation>
    <scope>NUCLEOTIDE SEQUENCE [LARGE SCALE GENOMIC DNA]</scope>
    <source>
        <strain evidence="5 6">DSM 108284</strain>
    </source>
</reference>
<accession>A0A4Y9ZZ46</accession>
<name>A0A4Y9ZZ46_9AGAM</name>
<evidence type="ECO:0000313" key="6">
    <source>
        <dbReference type="Proteomes" id="UP000298061"/>
    </source>
</evidence>
<dbReference type="GO" id="GO:0003677">
    <property type="term" value="F:DNA binding"/>
    <property type="evidence" value="ECO:0007669"/>
    <property type="project" value="InterPro"/>
</dbReference>
<feature type="compositionally biased region" description="Polar residues" evidence="3">
    <location>
        <begin position="194"/>
        <end position="208"/>
    </location>
</feature>
<sequence length="637" mass="69901">MTSDSDSPAFVSYAVTTDTSPQACCLLFQHAAMFDPTLTSDATHASDPTEPGIEAARATDGSKRRRTSTRQASPSIAPSPLGGRNASEAGQETLAHASGTQHDRQGRRVPLSCGECRRLKLKTPSTGSLMSGKGSRFILANTEHLHEKIVQMSDRIRQLEDAVQHSLGFSHPLLSPELLHVKSTLELYNGVVHGQQSAPQGSESTAAVPSSSRRRSPSPYAATGPLLTSDAFDDRATAAVHTSPLPTSVAFLSACFPQSWRAFPGAPENGRFLIRDLLPTRSDAQYLCDQTRENAFWQYSPDTSENFLADLLEHIYASPLPGLCPRRMSTLFMVLALGSLVDLQRDMDRGQAERYYQLARAALCELPILEDTSVDCIFFMVWYLQVFQGGKGAADMTWTLMGLTARAAQSIGLHREQNKEMASVDDVQKQRAIFWELMNLDARLSLSLGRPPALALQYVDCKKPHPAQIIGSFDGTALYHDWKFRFLAQCMYPVLDATTSAQPPKYAAVISLDRAIRDFPTPTALQMPSPSHTDAPIGLTMQRALVSIGRDILLMQLHRTYFTQALSLPDGFSWSHRYAVSVLATYHDACQTILSLESLHQQALELSARFALFWSNAFSAAASFCPSVASKAKRIVS</sequence>
<keyword evidence="6" id="KW-1185">Reference proteome</keyword>
<keyword evidence="2" id="KW-0539">Nucleus</keyword>
<dbReference type="AlphaFoldDB" id="A0A4Y9ZZ46"/>
<dbReference type="PANTHER" id="PTHR31001">
    <property type="entry name" value="UNCHARACTERIZED TRANSCRIPTIONAL REGULATORY PROTEIN"/>
    <property type="match status" value="1"/>
</dbReference>
<evidence type="ECO:0000313" key="5">
    <source>
        <dbReference type="EMBL" id="TFY79464.1"/>
    </source>
</evidence>
<evidence type="ECO:0000259" key="4">
    <source>
        <dbReference type="SMART" id="SM00906"/>
    </source>
</evidence>
<comment type="caution">
    <text evidence="5">The sequence shown here is derived from an EMBL/GenBank/DDBJ whole genome shotgun (WGS) entry which is preliminary data.</text>
</comment>
<dbReference type="Proteomes" id="UP000298061">
    <property type="component" value="Unassembled WGS sequence"/>
</dbReference>
<evidence type="ECO:0000256" key="1">
    <source>
        <dbReference type="ARBA" id="ARBA00004123"/>
    </source>
</evidence>
<protein>
    <recommendedName>
        <fullName evidence="4">Xylanolytic transcriptional activator regulatory domain-containing protein</fullName>
    </recommendedName>
</protein>
<dbReference type="GO" id="GO:0008270">
    <property type="term" value="F:zinc ion binding"/>
    <property type="evidence" value="ECO:0007669"/>
    <property type="project" value="InterPro"/>
</dbReference>
<dbReference type="InterPro" id="IPR007219">
    <property type="entry name" value="XnlR_reg_dom"/>
</dbReference>
<proteinExistence type="predicted"/>
<dbReference type="OrthoDB" id="240216at2759"/>
<comment type="subcellular location">
    <subcellularLocation>
        <location evidence="1">Nucleus</location>
    </subcellularLocation>
</comment>
<dbReference type="Pfam" id="PF04082">
    <property type="entry name" value="Fungal_trans"/>
    <property type="match status" value="1"/>
</dbReference>